<comment type="caution">
    <text evidence="2">The sequence shown here is derived from an EMBL/GenBank/DDBJ whole genome shotgun (WGS) entry which is preliminary data.</text>
</comment>
<dbReference type="AlphaFoldDB" id="R8Y0I5"/>
<dbReference type="RefSeq" id="WP_016138634.1">
    <property type="nucleotide sequence ID" value="NZ_KB976986.1"/>
</dbReference>
<evidence type="ECO:0000313" key="2">
    <source>
        <dbReference type="EMBL" id="EOQ62714.1"/>
    </source>
</evidence>
<keyword evidence="1" id="KW-0472">Membrane</keyword>
<keyword evidence="1" id="KW-1133">Transmembrane helix</keyword>
<evidence type="ECO:0000256" key="1">
    <source>
        <dbReference type="SAM" id="Phobius"/>
    </source>
</evidence>
<gene>
    <name evidence="2" type="ORF">F935_01803</name>
</gene>
<dbReference type="PATRIC" id="fig|1217690.3.peg.1787"/>
<accession>R8Y0I5</accession>
<name>R8Y0I5_ACICA</name>
<dbReference type="Proteomes" id="UP000014041">
    <property type="component" value="Unassembled WGS sequence"/>
</dbReference>
<dbReference type="HOGENOM" id="CLU_1458323_0_0_6"/>
<keyword evidence="1" id="KW-0812">Transmembrane</keyword>
<feature type="transmembrane region" description="Helical" evidence="1">
    <location>
        <begin position="12"/>
        <end position="32"/>
    </location>
</feature>
<protein>
    <submittedName>
        <fullName evidence="2">Uncharacterized protein</fullName>
    </submittedName>
</protein>
<evidence type="ECO:0000313" key="3">
    <source>
        <dbReference type="Proteomes" id="UP000014041"/>
    </source>
</evidence>
<organism evidence="2 3">
    <name type="scientific">Acinetobacter calcoaceticus ANC 3811</name>
    <dbReference type="NCBI Taxonomy" id="1217690"/>
    <lineage>
        <taxon>Bacteria</taxon>
        <taxon>Pseudomonadati</taxon>
        <taxon>Pseudomonadota</taxon>
        <taxon>Gammaproteobacteria</taxon>
        <taxon>Moraxellales</taxon>
        <taxon>Moraxellaceae</taxon>
        <taxon>Acinetobacter</taxon>
        <taxon>Acinetobacter calcoaceticus/baumannii complex</taxon>
    </lineage>
</organism>
<proteinExistence type="predicted"/>
<dbReference type="EMBL" id="APQJ01000008">
    <property type="protein sequence ID" value="EOQ62714.1"/>
    <property type="molecule type" value="Genomic_DNA"/>
</dbReference>
<reference evidence="2 3" key="1">
    <citation type="submission" date="2013-02" db="EMBL/GenBank/DDBJ databases">
        <title>The Genome Sequence of Acinetobacter sp. ANC 3811.</title>
        <authorList>
            <consortium name="The Broad Institute Genome Sequencing Platform"/>
            <consortium name="The Broad Institute Genome Sequencing Center for Infectious Disease"/>
            <person name="Cerqueira G."/>
            <person name="Feldgarden M."/>
            <person name="Courvalin P."/>
            <person name="Perichon B."/>
            <person name="Grillot-Courvalin C."/>
            <person name="Clermont D."/>
            <person name="Rocha E."/>
            <person name="Yoon E.-J."/>
            <person name="Nemec A."/>
            <person name="Walker B."/>
            <person name="Young S.K."/>
            <person name="Zeng Q."/>
            <person name="Gargeya S."/>
            <person name="Fitzgerald M."/>
            <person name="Haas B."/>
            <person name="Abouelleil A."/>
            <person name="Alvarado L."/>
            <person name="Arachchi H.M."/>
            <person name="Berlin A.M."/>
            <person name="Chapman S.B."/>
            <person name="Dewar J."/>
            <person name="Goldberg J."/>
            <person name="Griggs A."/>
            <person name="Gujja S."/>
            <person name="Hansen M."/>
            <person name="Howarth C."/>
            <person name="Imamovic A."/>
            <person name="Larimer J."/>
            <person name="McCowan C."/>
            <person name="Murphy C."/>
            <person name="Neiman D."/>
            <person name="Pearson M."/>
            <person name="Priest M."/>
            <person name="Roberts A."/>
            <person name="Saif S."/>
            <person name="Shea T."/>
            <person name="Sisk P."/>
            <person name="Sykes S."/>
            <person name="Wortman J."/>
            <person name="Nusbaum C."/>
            <person name="Birren B."/>
        </authorList>
    </citation>
    <scope>NUCLEOTIDE SEQUENCE [LARGE SCALE GENOMIC DNA]</scope>
    <source>
        <strain evidence="2 3">ANC 3811</strain>
    </source>
</reference>
<sequence>MNIIKGTNFWRLLSIILFFIIFLGLYYFFIVYPKHTERNRIQVGEEILSSFFWLDLAEDSEIHSLILKQGLELNPLNDEIYIKDLKVLNLFYSWNNRHTEMKYILNKYSDYPSFDKDAIRGLCLKLMFVQQYNQKIKQKNYSSPRLLALKNINQRYLEIISPWLGDMKAFDDFYKAKNMIPNCKI</sequence>